<dbReference type="PANTHER" id="PTHR43245">
    <property type="entry name" value="BIFUNCTIONAL POLYMYXIN RESISTANCE PROTEIN ARNA"/>
    <property type="match status" value="1"/>
</dbReference>
<evidence type="ECO:0000313" key="2">
    <source>
        <dbReference type="EMBL" id="TWO68671.1"/>
    </source>
</evidence>
<dbReference type="InterPro" id="IPR050177">
    <property type="entry name" value="Lipid_A_modif_metabolic_enz"/>
</dbReference>
<dbReference type="Proteomes" id="UP000318199">
    <property type="component" value="Unassembled WGS sequence"/>
</dbReference>
<dbReference type="PANTHER" id="PTHR43245:SF55">
    <property type="entry name" value="NAD(P)-BINDING DOMAIN-CONTAINING PROTEIN"/>
    <property type="match status" value="1"/>
</dbReference>
<dbReference type="Gene3D" id="3.40.50.720">
    <property type="entry name" value="NAD(P)-binding Rossmann-like Domain"/>
    <property type="match status" value="1"/>
</dbReference>
<dbReference type="OrthoDB" id="9779902at2"/>
<dbReference type="EMBL" id="VOBQ01000018">
    <property type="protein sequence ID" value="TWO68671.1"/>
    <property type="molecule type" value="Genomic_DNA"/>
</dbReference>
<dbReference type="Pfam" id="PF01370">
    <property type="entry name" value="Epimerase"/>
    <property type="match status" value="1"/>
</dbReference>
<protein>
    <submittedName>
        <fullName evidence="2">NAD(P)-dependent oxidoreductase</fullName>
    </submittedName>
</protein>
<dbReference type="AlphaFoldDB" id="A0A562ZJT9"/>
<feature type="domain" description="NAD-dependent epimerase/dehydratase" evidence="1">
    <location>
        <begin position="11"/>
        <end position="173"/>
    </location>
</feature>
<reference evidence="2 3" key="1">
    <citation type="submission" date="2019-07" db="EMBL/GenBank/DDBJ databases">
        <title>Caenimonas sedimenti sp. nov., isolated from activated sludge.</title>
        <authorList>
            <person name="Xu J."/>
        </authorList>
    </citation>
    <scope>NUCLEOTIDE SEQUENCE [LARGE SCALE GENOMIC DNA]</scope>
    <source>
        <strain evidence="2 3">HX-9-20</strain>
    </source>
</reference>
<keyword evidence="3" id="KW-1185">Reference proteome</keyword>
<comment type="caution">
    <text evidence="2">The sequence shown here is derived from an EMBL/GenBank/DDBJ whole genome shotgun (WGS) entry which is preliminary data.</text>
</comment>
<dbReference type="InterPro" id="IPR036291">
    <property type="entry name" value="NAD(P)-bd_dom_sf"/>
</dbReference>
<name>A0A562ZJT9_9BURK</name>
<evidence type="ECO:0000259" key="1">
    <source>
        <dbReference type="Pfam" id="PF01370"/>
    </source>
</evidence>
<organism evidence="2 3">
    <name type="scientific">Caenimonas sedimenti</name>
    <dbReference type="NCBI Taxonomy" id="2596921"/>
    <lineage>
        <taxon>Bacteria</taxon>
        <taxon>Pseudomonadati</taxon>
        <taxon>Pseudomonadota</taxon>
        <taxon>Betaproteobacteria</taxon>
        <taxon>Burkholderiales</taxon>
        <taxon>Comamonadaceae</taxon>
        <taxon>Caenimonas</taxon>
    </lineage>
</organism>
<dbReference type="InterPro" id="IPR001509">
    <property type="entry name" value="Epimerase_deHydtase"/>
</dbReference>
<sequence>MPQPHSPALLLVTGATGKVGRAFIERLLQGPERERFRVRALCHKRTLPPQEGLVCVHGSIQDRADVQRSLDGVTHVLHLATSKETPDDVMDVAVKGMFWLLEGCRASPTFRQFVLVGGDAAVGHFHYAHPAPVVESQPHTAYPGCYALSKVLEEVMLQQYQIQYGLNGCCLRAPWIMEKDDFRFTLSFGEDVFGGPRWRDLVSESEARDHVRTGAVPVMLDPEDRPVQRNFVHVQDLVDAILLALDAPRARHQLMNVCMDEPIDYGVLGEYLARTRGVPLVPIRTPYRSTWLDNTKAKFLLGWRPKFDMVRLVESAWAHERAADDPRVVWYPG</sequence>
<dbReference type="RefSeq" id="WP_145895215.1">
    <property type="nucleotide sequence ID" value="NZ_VOBQ01000018.1"/>
</dbReference>
<gene>
    <name evidence="2" type="ORF">FN976_21955</name>
</gene>
<dbReference type="SUPFAM" id="SSF51735">
    <property type="entry name" value="NAD(P)-binding Rossmann-fold domains"/>
    <property type="match status" value="1"/>
</dbReference>
<accession>A0A562ZJT9</accession>
<evidence type="ECO:0000313" key="3">
    <source>
        <dbReference type="Proteomes" id="UP000318199"/>
    </source>
</evidence>
<proteinExistence type="predicted"/>